<name>A0A422QSG8_9BURK</name>
<protein>
    <submittedName>
        <fullName evidence="1">Uncharacterized protein</fullName>
    </submittedName>
</protein>
<proteinExistence type="predicted"/>
<sequence>FLTWSFGYLAELGFEKALPILRWKAKYAVGRMTTPGFCWIQASAYHLEFRPGPKEPLFRDLPTMYAFNFGGDSILNESKKLRHPQGLKYIDQPCGSREQSEWLRVASKGHWSPGRMSGFSDSVLGFPANMQPALALAATWGVPDADQAWERFEARADRPDYRKTPVWAIVPRAGLAREGAPRR</sequence>
<dbReference type="EMBL" id="JSAB01000001">
    <property type="protein sequence ID" value="RNF32772.1"/>
    <property type="molecule type" value="Genomic_DNA"/>
</dbReference>
<evidence type="ECO:0000313" key="1">
    <source>
        <dbReference type="EMBL" id="RNF32772.1"/>
    </source>
</evidence>
<organism evidence="1 2">
    <name type="scientific">Massilia aurea</name>
    <dbReference type="NCBI Taxonomy" id="373040"/>
    <lineage>
        <taxon>Bacteria</taxon>
        <taxon>Pseudomonadati</taxon>
        <taxon>Pseudomonadota</taxon>
        <taxon>Betaproteobacteria</taxon>
        <taxon>Burkholderiales</taxon>
        <taxon>Oxalobacteraceae</taxon>
        <taxon>Telluria group</taxon>
        <taxon>Massilia</taxon>
    </lineage>
</organism>
<keyword evidence="2" id="KW-1185">Reference proteome</keyword>
<gene>
    <name evidence="1" type="ORF">NM04_00085</name>
</gene>
<comment type="caution">
    <text evidence="1">The sequence shown here is derived from an EMBL/GenBank/DDBJ whole genome shotgun (WGS) entry which is preliminary data.</text>
</comment>
<evidence type="ECO:0000313" key="2">
    <source>
        <dbReference type="Proteomes" id="UP000283254"/>
    </source>
</evidence>
<accession>A0A422QSG8</accession>
<reference evidence="1" key="1">
    <citation type="submission" date="2014-10" db="EMBL/GenBank/DDBJ databases">
        <title>Massilia sp. genome.</title>
        <authorList>
            <person name="Xu B."/>
            <person name="Dai L."/>
            <person name="Huang Z."/>
        </authorList>
    </citation>
    <scope>NUCLEOTIDE SEQUENCE [LARGE SCALE GENOMIC DNA]</scope>
    <source>
        <strain evidence="1">CFS-1</strain>
    </source>
</reference>
<dbReference type="Proteomes" id="UP000283254">
    <property type="component" value="Unassembled WGS sequence"/>
</dbReference>
<dbReference type="AlphaFoldDB" id="A0A422QSG8"/>
<feature type="non-terminal residue" evidence="1">
    <location>
        <position position="1"/>
    </location>
</feature>